<feature type="compositionally biased region" description="Low complexity" evidence="1">
    <location>
        <begin position="45"/>
        <end position="62"/>
    </location>
</feature>
<comment type="caution">
    <text evidence="2">The sequence shown here is derived from an EMBL/GenBank/DDBJ whole genome shotgun (WGS) entry which is preliminary data.</text>
</comment>
<sequence length="378" mass="40927">MATLSSHEKGEHGNGYYGAVLERATAALDQDRSERLLEATTSQQPVAAAAPPAAAAAPTAAAPRPPPAAGASPALSAAAAARHCRAPAAGEAAPAPMAAQRGSRAVGASIAVHPPRFYAVAQFLRELAACPAAAAALRVFLVFSERADLELFGAALRCLEPDVPVDIWEPVVADAPLTGKRVVGKFGMFESQFVAAYKKWYGIAHMMDLDPDEAPEYGLMLDAELLLFELHAPPGHQHGCFAGSGWEFLLDRIRSKEASKEWPAAQVSSTLKVYKTGDDMLSGKDFDRKLINGNARFVTKGAWRPDDDRKCRSEGCGELRRQWRDALFSWWTDLPWMNLSVARRMLRHLADAKPAEEVGGGAARMGREDEEDSREQRR</sequence>
<reference evidence="2" key="1">
    <citation type="submission" date="2023-10" db="EMBL/GenBank/DDBJ databases">
        <authorList>
            <person name="Chen Y."/>
            <person name="Shah S."/>
            <person name="Dougan E. K."/>
            <person name="Thang M."/>
            <person name="Chan C."/>
        </authorList>
    </citation>
    <scope>NUCLEOTIDE SEQUENCE [LARGE SCALE GENOMIC DNA]</scope>
</reference>
<accession>A0ABN9WF87</accession>
<feature type="compositionally biased region" description="Acidic residues" evidence="1">
    <location>
        <begin position="368"/>
        <end position="378"/>
    </location>
</feature>
<dbReference type="EMBL" id="CAUYUJ010018616">
    <property type="protein sequence ID" value="CAK0885037.1"/>
    <property type="molecule type" value="Genomic_DNA"/>
</dbReference>
<feature type="region of interest" description="Disordered" evidence="1">
    <location>
        <begin position="31"/>
        <end position="74"/>
    </location>
</feature>
<evidence type="ECO:0008006" key="4">
    <source>
        <dbReference type="Google" id="ProtNLM"/>
    </source>
</evidence>
<gene>
    <name evidence="2" type="ORF">PCOR1329_LOCUS66768</name>
</gene>
<feature type="region of interest" description="Disordered" evidence="1">
    <location>
        <begin position="352"/>
        <end position="378"/>
    </location>
</feature>
<organism evidence="2 3">
    <name type="scientific">Prorocentrum cordatum</name>
    <dbReference type="NCBI Taxonomy" id="2364126"/>
    <lineage>
        <taxon>Eukaryota</taxon>
        <taxon>Sar</taxon>
        <taxon>Alveolata</taxon>
        <taxon>Dinophyceae</taxon>
        <taxon>Prorocentrales</taxon>
        <taxon>Prorocentraceae</taxon>
        <taxon>Prorocentrum</taxon>
    </lineage>
</organism>
<protein>
    <recommendedName>
        <fullName evidence="4">Protein xylosyltransferase</fullName>
    </recommendedName>
</protein>
<dbReference type="Proteomes" id="UP001189429">
    <property type="component" value="Unassembled WGS sequence"/>
</dbReference>
<evidence type="ECO:0000256" key="1">
    <source>
        <dbReference type="SAM" id="MobiDB-lite"/>
    </source>
</evidence>
<evidence type="ECO:0000313" key="3">
    <source>
        <dbReference type="Proteomes" id="UP001189429"/>
    </source>
</evidence>
<name>A0ABN9WF87_9DINO</name>
<evidence type="ECO:0000313" key="2">
    <source>
        <dbReference type="EMBL" id="CAK0885037.1"/>
    </source>
</evidence>
<proteinExistence type="predicted"/>
<keyword evidence="3" id="KW-1185">Reference proteome</keyword>